<dbReference type="EMBL" id="CATOUU010000825">
    <property type="protein sequence ID" value="CAI9951808.1"/>
    <property type="molecule type" value="Genomic_DNA"/>
</dbReference>
<sequence>MVYQENLKCISQAKSRVITTVQLQMAPKSKQVLLYVQQSVIAYQLNIADMKYQQALHDMEIQLILYCYTKSILQQVKVDIFSPTLINIWSEKLQIKIKSVYVKAQKSQLQLGSFQECLLKNRGAHTVPYLVNQIQTKENNSVACPTSQYLKNTQIQQYSQCSSNSFSEYNDIVEISKPQISINEELSQKDDEQKIYLAPLSESKPLMKQISTTESIGSFARFKNTTKKIKRSHRLHKDPPNEGFQKIQNLDDLVDQKLID</sequence>
<evidence type="ECO:0000313" key="1">
    <source>
        <dbReference type="EMBL" id="CAI9951808.1"/>
    </source>
</evidence>
<dbReference type="AlphaFoldDB" id="A0AA86UX82"/>
<name>A0AA86UX82_9EUKA</name>
<reference evidence="2 3" key="2">
    <citation type="submission" date="2024-07" db="EMBL/GenBank/DDBJ databases">
        <authorList>
            <person name="Akdeniz Z."/>
        </authorList>
    </citation>
    <scope>NUCLEOTIDE SEQUENCE [LARGE SCALE GENOMIC DNA]</scope>
</reference>
<gene>
    <name evidence="2" type="ORF">HINF_LOCUS20636</name>
    <name evidence="1" type="ORF">HINF_LOCUS39453</name>
</gene>
<evidence type="ECO:0000313" key="3">
    <source>
        <dbReference type="Proteomes" id="UP001642409"/>
    </source>
</evidence>
<evidence type="ECO:0000313" key="2">
    <source>
        <dbReference type="EMBL" id="CAL6007426.1"/>
    </source>
</evidence>
<accession>A0AA86UX82</accession>
<reference evidence="1" key="1">
    <citation type="submission" date="2023-06" db="EMBL/GenBank/DDBJ databases">
        <authorList>
            <person name="Kurt Z."/>
        </authorList>
    </citation>
    <scope>NUCLEOTIDE SEQUENCE</scope>
</reference>
<comment type="caution">
    <text evidence="1">The sequence shown here is derived from an EMBL/GenBank/DDBJ whole genome shotgun (WGS) entry which is preliminary data.</text>
</comment>
<keyword evidence="3" id="KW-1185">Reference proteome</keyword>
<protein>
    <submittedName>
        <fullName evidence="2">Hypothetical_protein</fullName>
    </submittedName>
</protein>
<dbReference type="EMBL" id="CAXDID020000055">
    <property type="protein sequence ID" value="CAL6007426.1"/>
    <property type="molecule type" value="Genomic_DNA"/>
</dbReference>
<proteinExistence type="predicted"/>
<organism evidence="1">
    <name type="scientific">Hexamita inflata</name>
    <dbReference type="NCBI Taxonomy" id="28002"/>
    <lineage>
        <taxon>Eukaryota</taxon>
        <taxon>Metamonada</taxon>
        <taxon>Diplomonadida</taxon>
        <taxon>Hexamitidae</taxon>
        <taxon>Hexamitinae</taxon>
        <taxon>Hexamita</taxon>
    </lineage>
</organism>
<dbReference type="Proteomes" id="UP001642409">
    <property type="component" value="Unassembled WGS sequence"/>
</dbReference>